<keyword evidence="11" id="KW-1185">Reference proteome</keyword>
<feature type="domain" description="Pyrroline-5-carboxylate reductase catalytic N-terminal" evidence="8">
    <location>
        <begin position="4"/>
        <end position="98"/>
    </location>
</feature>
<dbReference type="Gene3D" id="1.10.3730.10">
    <property type="entry name" value="ProC C-terminal domain-like"/>
    <property type="match status" value="1"/>
</dbReference>
<dbReference type="InterPro" id="IPR029036">
    <property type="entry name" value="P5CR_dimer"/>
</dbReference>
<dbReference type="RefSeq" id="WP_164361956.1">
    <property type="nucleotide sequence ID" value="NZ_CP066776.1"/>
</dbReference>
<dbReference type="InterPro" id="IPR000304">
    <property type="entry name" value="Pyrroline-COOH_reductase"/>
</dbReference>
<sequence length="270" mass="27265">MHDLGLIGLGNMGRALTDGFLANGALTPPQLAVFTRTEEKAQDYAATTGCTAVASLAELVNSSSALLAAVKPYQMHEALSAALDGVTESKLVISVAAGVTCDTLSASAGANHRIVRVMPNTPSLIGAGASSITAGPNATEDDLAFVEKLFSSVGICVTVPEDKIHAVIGVSGSAPAYVYTFIEALADGGVVQGLSRADSLKLAAQTVLGAARMVQESGDHPAVLRDAVASPGGTTIAAIHSLEQSGLRAAVIDAAAAAANRSREMSRPSN</sequence>
<dbReference type="InterPro" id="IPR036291">
    <property type="entry name" value="NAD(P)-bd_dom_sf"/>
</dbReference>
<protein>
    <recommendedName>
        <fullName evidence="4 5">Pyrroline-5-carboxylate reductase</fullName>
        <shortName evidence="4">P5C reductase</shortName>
        <shortName evidence="4">P5CR</shortName>
        <ecNumber evidence="4 5">1.5.1.2</ecNumber>
    </recommendedName>
    <alternativeName>
        <fullName evidence="4">PCA reductase</fullName>
    </alternativeName>
</protein>
<dbReference type="GO" id="GO:0005737">
    <property type="term" value="C:cytoplasm"/>
    <property type="evidence" value="ECO:0007669"/>
    <property type="project" value="UniProtKB-SubCell"/>
</dbReference>
<accession>A0A6B3L8U8</accession>
<dbReference type="UniPathway" id="UPA00098">
    <property type="reaction ID" value="UER00361"/>
</dbReference>
<evidence type="ECO:0000256" key="4">
    <source>
        <dbReference type="HAMAP-Rule" id="MF_01925"/>
    </source>
</evidence>
<dbReference type="InterPro" id="IPR008927">
    <property type="entry name" value="6-PGluconate_DH-like_C_sf"/>
</dbReference>
<evidence type="ECO:0000259" key="9">
    <source>
        <dbReference type="Pfam" id="PF14748"/>
    </source>
</evidence>
<dbReference type="GO" id="GO:0004735">
    <property type="term" value="F:pyrroline-5-carboxylate reductase activity"/>
    <property type="evidence" value="ECO:0007669"/>
    <property type="project" value="UniProtKB-UniRule"/>
</dbReference>
<dbReference type="Proteomes" id="UP000475117">
    <property type="component" value="Chromosome"/>
</dbReference>
<dbReference type="AlphaFoldDB" id="A0A6B3L8U8"/>
<dbReference type="PANTHER" id="PTHR11645:SF0">
    <property type="entry name" value="PYRROLINE-5-CARBOXYLATE REDUCTASE 3"/>
    <property type="match status" value="1"/>
</dbReference>
<dbReference type="PANTHER" id="PTHR11645">
    <property type="entry name" value="PYRROLINE-5-CARBOXYLATE REDUCTASE"/>
    <property type="match status" value="1"/>
</dbReference>
<comment type="pathway">
    <text evidence="4 7">Amino-acid biosynthesis; L-proline biosynthesis; L-proline from L-glutamate 5-semialdehyde: step 1/1.</text>
</comment>
<dbReference type="Pfam" id="PF03807">
    <property type="entry name" value="F420_oxidored"/>
    <property type="match status" value="1"/>
</dbReference>
<dbReference type="SUPFAM" id="SSF51735">
    <property type="entry name" value="NAD(P)-binding Rossmann-fold domains"/>
    <property type="match status" value="1"/>
</dbReference>
<evidence type="ECO:0000256" key="2">
    <source>
        <dbReference type="ARBA" id="ARBA00022857"/>
    </source>
</evidence>
<comment type="function">
    <text evidence="4">Catalyzes the reduction of 1-pyrroline-5-carboxylate (PCA) to L-proline.</text>
</comment>
<dbReference type="EMBL" id="CP066776">
    <property type="protein sequence ID" value="QQL43894.1"/>
    <property type="molecule type" value="Genomic_DNA"/>
</dbReference>
<dbReference type="KEGG" id="soa:G3M56_008290"/>
<dbReference type="InterPro" id="IPR053790">
    <property type="entry name" value="P5CR-like_CS"/>
</dbReference>
<evidence type="ECO:0000256" key="7">
    <source>
        <dbReference type="RuleBase" id="RU003903"/>
    </source>
</evidence>
<dbReference type="EC" id="1.5.1.2" evidence="4 5"/>
<proteinExistence type="inferred from homology"/>
<dbReference type="GO" id="GO:0055129">
    <property type="term" value="P:L-proline biosynthetic process"/>
    <property type="evidence" value="ECO:0007669"/>
    <property type="project" value="UniProtKB-UniRule"/>
</dbReference>
<evidence type="ECO:0000259" key="8">
    <source>
        <dbReference type="Pfam" id="PF03807"/>
    </source>
</evidence>
<comment type="similarity">
    <text evidence="1 4 7">Belongs to the pyrroline-5-carboxylate reductase family.</text>
</comment>
<feature type="binding site" evidence="6">
    <location>
        <begin position="69"/>
        <end position="72"/>
    </location>
    <ligand>
        <name>NADP(+)</name>
        <dbReference type="ChEBI" id="CHEBI:58349"/>
    </ligand>
</feature>
<keyword evidence="4 7" id="KW-0028">Amino-acid biosynthesis</keyword>
<organism evidence="10 11">
    <name type="scientific">Sulfuriroseicoccus oceanibius</name>
    <dbReference type="NCBI Taxonomy" id="2707525"/>
    <lineage>
        <taxon>Bacteria</taxon>
        <taxon>Pseudomonadati</taxon>
        <taxon>Verrucomicrobiota</taxon>
        <taxon>Verrucomicrobiia</taxon>
        <taxon>Verrucomicrobiales</taxon>
        <taxon>Verrucomicrobiaceae</taxon>
        <taxon>Sulfuriroseicoccus</taxon>
    </lineage>
</organism>
<evidence type="ECO:0000313" key="11">
    <source>
        <dbReference type="Proteomes" id="UP000475117"/>
    </source>
</evidence>
<dbReference type="Gene3D" id="3.40.50.720">
    <property type="entry name" value="NAD(P)-binding Rossmann-like Domain"/>
    <property type="match status" value="1"/>
</dbReference>
<dbReference type="NCBIfam" id="TIGR00112">
    <property type="entry name" value="proC"/>
    <property type="match status" value="1"/>
</dbReference>
<dbReference type="PROSITE" id="PS00521">
    <property type="entry name" value="P5CR"/>
    <property type="match status" value="1"/>
</dbReference>
<dbReference type="InterPro" id="IPR028939">
    <property type="entry name" value="P5C_Rdtase_cat_N"/>
</dbReference>
<dbReference type="HAMAP" id="MF_01925">
    <property type="entry name" value="P5C_reductase"/>
    <property type="match status" value="1"/>
</dbReference>
<keyword evidence="3 4" id="KW-0560">Oxidoreductase</keyword>
<comment type="catalytic activity">
    <reaction evidence="4">
        <text>L-proline + NAD(+) = (S)-1-pyrroline-5-carboxylate + NADH + 2 H(+)</text>
        <dbReference type="Rhea" id="RHEA:14105"/>
        <dbReference type="ChEBI" id="CHEBI:15378"/>
        <dbReference type="ChEBI" id="CHEBI:17388"/>
        <dbReference type="ChEBI" id="CHEBI:57540"/>
        <dbReference type="ChEBI" id="CHEBI:57945"/>
        <dbReference type="ChEBI" id="CHEBI:60039"/>
        <dbReference type="EC" id="1.5.1.2"/>
    </reaction>
</comment>
<keyword evidence="2 4" id="KW-0521">NADP</keyword>
<feature type="binding site" evidence="6">
    <location>
        <position position="35"/>
    </location>
    <ligand>
        <name>NADP(+)</name>
        <dbReference type="ChEBI" id="CHEBI:58349"/>
    </ligand>
</feature>
<dbReference type="FunFam" id="1.10.3730.10:FF:000001">
    <property type="entry name" value="Pyrroline-5-carboxylate reductase"/>
    <property type="match status" value="1"/>
</dbReference>
<name>A0A6B3L8U8_9BACT</name>
<dbReference type="PIRSF" id="PIRSF000193">
    <property type="entry name" value="Pyrrol-5-carb_rd"/>
    <property type="match status" value="1"/>
</dbReference>
<keyword evidence="4 7" id="KW-0641">Proline biosynthesis</keyword>
<keyword evidence="4" id="KW-0963">Cytoplasm</keyword>
<evidence type="ECO:0000256" key="1">
    <source>
        <dbReference type="ARBA" id="ARBA00005525"/>
    </source>
</evidence>
<feature type="binding site" evidence="6">
    <location>
        <begin position="7"/>
        <end position="12"/>
    </location>
    <ligand>
        <name>NADP(+)</name>
        <dbReference type="ChEBI" id="CHEBI:58349"/>
    </ligand>
</feature>
<evidence type="ECO:0000313" key="10">
    <source>
        <dbReference type="EMBL" id="QQL43894.1"/>
    </source>
</evidence>
<evidence type="ECO:0000256" key="6">
    <source>
        <dbReference type="PIRSR" id="PIRSR000193-1"/>
    </source>
</evidence>
<feature type="domain" description="Pyrroline-5-carboxylate reductase dimerisation" evidence="9">
    <location>
        <begin position="161"/>
        <end position="265"/>
    </location>
</feature>
<evidence type="ECO:0000256" key="5">
    <source>
        <dbReference type="NCBIfam" id="TIGR00112"/>
    </source>
</evidence>
<dbReference type="SUPFAM" id="SSF48179">
    <property type="entry name" value="6-phosphogluconate dehydrogenase C-terminal domain-like"/>
    <property type="match status" value="1"/>
</dbReference>
<gene>
    <name evidence="4 10" type="primary">proC</name>
    <name evidence="10" type="ORF">G3M56_008290</name>
</gene>
<comment type="catalytic activity">
    <reaction evidence="4 7">
        <text>L-proline + NADP(+) = (S)-1-pyrroline-5-carboxylate + NADPH + 2 H(+)</text>
        <dbReference type="Rhea" id="RHEA:14109"/>
        <dbReference type="ChEBI" id="CHEBI:15378"/>
        <dbReference type="ChEBI" id="CHEBI:17388"/>
        <dbReference type="ChEBI" id="CHEBI:57783"/>
        <dbReference type="ChEBI" id="CHEBI:58349"/>
        <dbReference type="ChEBI" id="CHEBI:60039"/>
        <dbReference type="EC" id="1.5.1.2"/>
    </reaction>
</comment>
<dbReference type="Pfam" id="PF14748">
    <property type="entry name" value="P5CR_dimer"/>
    <property type="match status" value="1"/>
</dbReference>
<comment type="subcellular location">
    <subcellularLocation>
        <location evidence="4">Cytoplasm</location>
    </subcellularLocation>
</comment>
<evidence type="ECO:0000256" key="3">
    <source>
        <dbReference type="ARBA" id="ARBA00023002"/>
    </source>
</evidence>
<reference evidence="10 11" key="1">
    <citation type="submission" date="2020-12" db="EMBL/GenBank/DDBJ databases">
        <title>Sulforoseuscoccus oceanibium gen. nov., sp. nov., a representative of the phylum Verrucomicrobia with special cytoplasmic membrane, and proposal of Sulforoseuscoccusaceae fam. nov.</title>
        <authorList>
            <person name="Xi F."/>
        </authorList>
    </citation>
    <scope>NUCLEOTIDE SEQUENCE [LARGE SCALE GENOMIC DNA]</scope>
    <source>
        <strain evidence="10 11">T37</strain>
    </source>
</reference>